<proteinExistence type="predicted"/>
<feature type="domain" description="Insertion element IS402-like" evidence="1">
    <location>
        <begin position="9"/>
        <end position="53"/>
    </location>
</feature>
<dbReference type="InterPro" id="IPR025161">
    <property type="entry name" value="IS402-like_dom"/>
</dbReference>
<organism evidence="2 3">
    <name type="scientific">Ktedonobacter robiniae</name>
    <dbReference type="NCBI Taxonomy" id="2778365"/>
    <lineage>
        <taxon>Bacteria</taxon>
        <taxon>Bacillati</taxon>
        <taxon>Chloroflexota</taxon>
        <taxon>Ktedonobacteria</taxon>
        <taxon>Ktedonobacterales</taxon>
        <taxon>Ktedonobacteraceae</taxon>
        <taxon>Ktedonobacter</taxon>
    </lineage>
</organism>
<evidence type="ECO:0000259" key="1">
    <source>
        <dbReference type="Pfam" id="PF13340"/>
    </source>
</evidence>
<comment type="caution">
    <text evidence="2">The sequence shown here is derived from an EMBL/GenBank/DDBJ whole genome shotgun (WGS) entry which is preliminary data.</text>
</comment>
<dbReference type="EMBL" id="BNJG01000005">
    <property type="protein sequence ID" value="GHO60312.1"/>
    <property type="molecule type" value="Genomic_DNA"/>
</dbReference>
<dbReference type="Pfam" id="PF13340">
    <property type="entry name" value="DUF4096"/>
    <property type="match status" value="1"/>
</dbReference>
<gene>
    <name evidence="2" type="ORF">KSB_87870</name>
</gene>
<sequence length="53" mass="6099">MARTHPWKVSDELWEHVRPLIPVRPPHPKGGRPAADDRAMFEAIVYVLRTGIQ</sequence>
<keyword evidence="3" id="KW-1185">Reference proteome</keyword>
<name>A0ABQ3V6W3_9CHLR</name>
<accession>A0ABQ3V6W3</accession>
<protein>
    <recommendedName>
        <fullName evidence="1">Insertion element IS402-like domain-containing protein</fullName>
    </recommendedName>
</protein>
<dbReference type="Proteomes" id="UP000654345">
    <property type="component" value="Unassembled WGS sequence"/>
</dbReference>
<evidence type="ECO:0000313" key="2">
    <source>
        <dbReference type="EMBL" id="GHO60312.1"/>
    </source>
</evidence>
<evidence type="ECO:0000313" key="3">
    <source>
        <dbReference type="Proteomes" id="UP000654345"/>
    </source>
</evidence>
<reference evidence="2 3" key="1">
    <citation type="journal article" date="2021" name="Int. J. Syst. Evol. Microbiol.">
        <title>Reticulibacter mediterranei gen. nov., sp. nov., within the new family Reticulibacteraceae fam. nov., and Ktedonospora formicarum gen. nov., sp. nov., Ktedonobacter robiniae sp. nov., Dictyobacter formicarum sp. nov. and Dictyobacter arantiisoli sp. nov., belonging to the class Ktedonobacteria.</title>
        <authorList>
            <person name="Yabe S."/>
            <person name="Zheng Y."/>
            <person name="Wang C.M."/>
            <person name="Sakai Y."/>
            <person name="Abe K."/>
            <person name="Yokota A."/>
            <person name="Donadio S."/>
            <person name="Cavaletti L."/>
            <person name="Monciardini P."/>
        </authorList>
    </citation>
    <scope>NUCLEOTIDE SEQUENCE [LARGE SCALE GENOMIC DNA]</scope>
    <source>
        <strain evidence="2 3">SOSP1-30</strain>
    </source>
</reference>